<dbReference type="PANTHER" id="PTHR42648">
    <property type="entry name" value="TRANSPOSASE, PUTATIVE-RELATED"/>
    <property type="match status" value="1"/>
</dbReference>
<keyword evidence="4" id="KW-1185">Reference proteome</keyword>
<accession>A0ABQ4YLQ8</accession>
<evidence type="ECO:0000259" key="2">
    <source>
        <dbReference type="PROSITE" id="PS50994"/>
    </source>
</evidence>
<dbReference type="SUPFAM" id="SSF53098">
    <property type="entry name" value="Ribonuclease H-like"/>
    <property type="match status" value="1"/>
</dbReference>
<dbReference type="Proteomes" id="UP001151760">
    <property type="component" value="Unassembled WGS sequence"/>
</dbReference>
<feature type="domain" description="Integrase catalytic" evidence="2">
    <location>
        <begin position="50"/>
        <end position="146"/>
    </location>
</feature>
<dbReference type="InterPro" id="IPR039537">
    <property type="entry name" value="Retrotran_Ty1/copia-like"/>
</dbReference>
<dbReference type="InterPro" id="IPR001584">
    <property type="entry name" value="Integrase_cat-core"/>
</dbReference>
<dbReference type="EMBL" id="BQNB010010527">
    <property type="protein sequence ID" value="GJS78467.1"/>
    <property type="molecule type" value="Genomic_DNA"/>
</dbReference>
<dbReference type="InterPro" id="IPR012337">
    <property type="entry name" value="RNaseH-like_sf"/>
</dbReference>
<name>A0ABQ4YLQ8_9ASTR</name>
<dbReference type="PANTHER" id="PTHR42648:SF32">
    <property type="entry name" value="RIBONUCLEASE H-LIKE DOMAIN, GAG-PRE-INTEGRASE DOMAIN PROTEIN-RELATED"/>
    <property type="match status" value="1"/>
</dbReference>
<dbReference type="PROSITE" id="PS50994">
    <property type="entry name" value="INTEGRASE"/>
    <property type="match status" value="1"/>
</dbReference>
<reference evidence="3" key="2">
    <citation type="submission" date="2022-01" db="EMBL/GenBank/DDBJ databases">
        <authorList>
            <person name="Yamashiro T."/>
            <person name="Shiraishi A."/>
            <person name="Satake H."/>
            <person name="Nakayama K."/>
        </authorList>
    </citation>
    <scope>NUCLEOTIDE SEQUENCE</scope>
</reference>
<feature type="compositionally biased region" description="Basic and acidic residues" evidence="1">
    <location>
        <begin position="286"/>
        <end position="306"/>
    </location>
</feature>
<evidence type="ECO:0000313" key="3">
    <source>
        <dbReference type="EMBL" id="GJS78467.1"/>
    </source>
</evidence>
<sequence length="406" mass="45939">MPLNYKASTNYSTARLNLLTLVLPDLTYYLAELTNTTRLNCYTTSIKSFTIYFPTGTEFVNQTLREFYENVGISHQTFVAGTPQQNDVVERRNQTLIEAARTMLIVSKAPLFLWAEAINKAYYTQNRSLIHLQYNKTPYELMQDKKPDLSLFHVFGALWYPTNDNDDLGKLDAKADIAMASSSGPRLHSMTLATSSLGLVPNTISQQPCIPPNRDDYDHLFQPIFDEYFNPPSIVVTPVQDAVALRAVVLADSPVSTSINQDALSTSIPSTQEQEHSLTISQGFEESPKTPTLRDDPLHESLHKESTSQGSSSNVRQIHTPFKHLEPKNFKQAMTELSWIDAMQEEIHEFERLQVSKLVSCPDKVLLIKLKWIYKVKTDEFGGVIKTKARLVTQGVRQEKGIDFEE</sequence>
<organism evidence="3 4">
    <name type="scientific">Tanacetum coccineum</name>
    <dbReference type="NCBI Taxonomy" id="301880"/>
    <lineage>
        <taxon>Eukaryota</taxon>
        <taxon>Viridiplantae</taxon>
        <taxon>Streptophyta</taxon>
        <taxon>Embryophyta</taxon>
        <taxon>Tracheophyta</taxon>
        <taxon>Spermatophyta</taxon>
        <taxon>Magnoliopsida</taxon>
        <taxon>eudicotyledons</taxon>
        <taxon>Gunneridae</taxon>
        <taxon>Pentapetalae</taxon>
        <taxon>asterids</taxon>
        <taxon>campanulids</taxon>
        <taxon>Asterales</taxon>
        <taxon>Asteraceae</taxon>
        <taxon>Asteroideae</taxon>
        <taxon>Anthemideae</taxon>
        <taxon>Anthemidinae</taxon>
        <taxon>Tanacetum</taxon>
    </lineage>
</organism>
<dbReference type="InterPro" id="IPR036397">
    <property type="entry name" value="RNaseH_sf"/>
</dbReference>
<feature type="compositionally biased region" description="Polar residues" evidence="1">
    <location>
        <begin position="260"/>
        <end position="284"/>
    </location>
</feature>
<dbReference type="Gene3D" id="3.30.420.10">
    <property type="entry name" value="Ribonuclease H-like superfamily/Ribonuclease H"/>
    <property type="match status" value="1"/>
</dbReference>
<proteinExistence type="predicted"/>
<evidence type="ECO:0000313" key="4">
    <source>
        <dbReference type="Proteomes" id="UP001151760"/>
    </source>
</evidence>
<comment type="caution">
    <text evidence="3">The sequence shown here is derived from an EMBL/GenBank/DDBJ whole genome shotgun (WGS) entry which is preliminary data.</text>
</comment>
<reference evidence="3" key="1">
    <citation type="journal article" date="2022" name="Int. J. Mol. Sci.">
        <title>Draft Genome of Tanacetum Coccineum: Genomic Comparison of Closely Related Tanacetum-Family Plants.</title>
        <authorList>
            <person name="Yamashiro T."/>
            <person name="Shiraishi A."/>
            <person name="Nakayama K."/>
            <person name="Satake H."/>
        </authorList>
    </citation>
    <scope>NUCLEOTIDE SEQUENCE</scope>
</reference>
<evidence type="ECO:0000256" key="1">
    <source>
        <dbReference type="SAM" id="MobiDB-lite"/>
    </source>
</evidence>
<gene>
    <name evidence="3" type="ORF">Tco_0728348</name>
</gene>
<protein>
    <submittedName>
        <fullName evidence="3">Retrovirus-related pol polyprotein from transposon TNT 1-94</fullName>
    </submittedName>
</protein>
<feature type="region of interest" description="Disordered" evidence="1">
    <location>
        <begin position="260"/>
        <end position="315"/>
    </location>
</feature>